<accession>G0QMM2</accession>
<dbReference type="AlphaFoldDB" id="G0QMM2"/>
<dbReference type="OrthoDB" id="10656454at2759"/>
<gene>
    <name evidence="2" type="ORF">IMG5_050010</name>
</gene>
<evidence type="ECO:0000313" key="2">
    <source>
        <dbReference type="EMBL" id="EGR33541.1"/>
    </source>
</evidence>
<dbReference type="PROSITE" id="PS50082">
    <property type="entry name" value="WD_REPEATS_2"/>
    <property type="match status" value="1"/>
</dbReference>
<evidence type="ECO:0000313" key="3">
    <source>
        <dbReference type="Proteomes" id="UP000008983"/>
    </source>
</evidence>
<dbReference type="InterPro" id="IPR036322">
    <property type="entry name" value="WD40_repeat_dom_sf"/>
</dbReference>
<proteinExistence type="predicted"/>
<dbReference type="InParanoid" id="G0QMM2"/>
<dbReference type="SUPFAM" id="SSF57845">
    <property type="entry name" value="B-box zinc-binding domain"/>
    <property type="match status" value="1"/>
</dbReference>
<dbReference type="Proteomes" id="UP000008983">
    <property type="component" value="Unassembled WGS sequence"/>
</dbReference>
<dbReference type="OMA" id="QYINEIM"/>
<keyword evidence="3" id="KW-1185">Reference proteome</keyword>
<organism evidence="2 3">
    <name type="scientific">Ichthyophthirius multifiliis</name>
    <name type="common">White spot disease agent</name>
    <name type="synonym">Ich</name>
    <dbReference type="NCBI Taxonomy" id="5932"/>
    <lineage>
        <taxon>Eukaryota</taxon>
        <taxon>Sar</taxon>
        <taxon>Alveolata</taxon>
        <taxon>Ciliophora</taxon>
        <taxon>Intramacronucleata</taxon>
        <taxon>Oligohymenophorea</taxon>
        <taxon>Hymenostomatida</taxon>
        <taxon>Ophryoglenina</taxon>
        <taxon>Ichthyophthirius</taxon>
    </lineage>
</organism>
<reference evidence="2 3" key="1">
    <citation type="submission" date="2011-07" db="EMBL/GenBank/DDBJ databases">
        <authorList>
            <person name="Coyne R."/>
            <person name="Brami D."/>
            <person name="Johnson J."/>
            <person name="Hostetler J."/>
            <person name="Hannick L."/>
            <person name="Clark T."/>
            <person name="Cassidy-Hanley D."/>
            <person name="Inman J."/>
        </authorList>
    </citation>
    <scope>NUCLEOTIDE SEQUENCE [LARGE SCALE GENOMIC DNA]</scope>
    <source>
        <strain evidence="2 3">G5</strain>
    </source>
</reference>
<dbReference type="Gene3D" id="2.130.10.10">
    <property type="entry name" value="YVTN repeat-like/Quinoprotein amine dehydrogenase"/>
    <property type="match status" value="1"/>
</dbReference>
<evidence type="ECO:0000256" key="1">
    <source>
        <dbReference type="PROSITE-ProRule" id="PRU00221"/>
    </source>
</evidence>
<feature type="repeat" description="WD" evidence="1">
    <location>
        <begin position="200"/>
        <end position="240"/>
    </location>
</feature>
<protein>
    <submittedName>
        <fullName evidence="2">Uncharacterized protein</fullName>
    </submittedName>
</protein>
<dbReference type="InterPro" id="IPR015943">
    <property type="entry name" value="WD40/YVTN_repeat-like_dom_sf"/>
</dbReference>
<dbReference type="EMBL" id="GL983427">
    <property type="protein sequence ID" value="EGR33541.1"/>
    <property type="molecule type" value="Genomic_DNA"/>
</dbReference>
<dbReference type="SUPFAM" id="SSF50978">
    <property type="entry name" value="WD40 repeat-like"/>
    <property type="match status" value="1"/>
</dbReference>
<sequence>MMRCQYKNHYNQIKNIVCLCEKEALLLCVYCFQDGHQNHQFMGIEKYLDKIRNTYIDIQSEEIQIENQKQQLKYKYDYLQLKITELSQNLEILLHQIKTKSEQQMSEFQQMHSKMALFQIKLTKDPLNEQYIQESLTFSQYINQQLKNETTLFHQYEIQLYSIQEIIQQNIQKIQERQKNIIINSKINSDSHLLYTKSILHAHNNRINSFLLQQHNILYTCSLDGTLKKWSLNTIKCLAIQKCDSPNFYLNLIIIENQNILVALRNDNKVHILNLRTLKIIKTIKIPWNQTSCPQLIKGVNKKSHHIAVSAGTKIFILDILLGKIIFETETQPLFLSILLISLLMENIHIQLLEIKQVIFVLMKLILVER</sequence>
<keyword evidence="1" id="KW-0853">WD repeat</keyword>
<dbReference type="GeneID" id="14909723"/>
<dbReference type="eggNOG" id="ENOG502RWMU">
    <property type="taxonomic scope" value="Eukaryota"/>
</dbReference>
<name>G0QMM2_ICHMU</name>
<dbReference type="RefSeq" id="XP_004037527.1">
    <property type="nucleotide sequence ID" value="XM_004037479.1"/>
</dbReference>
<dbReference type="InterPro" id="IPR001680">
    <property type="entry name" value="WD40_rpt"/>
</dbReference>